<feature type="signal peptide" evidence="1">
    <location>
        <begin position="1"/>
        <end position="20"/>
    </location>
</feature>
<dbReference type="EMBL" id="JBHUJC010000010">
    <property type="protein sequence ID" value="MFD2275453.1"/>
    <property type="molecule type" value="Genomic_DNA"/>
</dbReference>
<evidence type="ECO:0000259" key="2">
    <source>
        <dbReference type="Pfam" id="PF13529"/>
    </source>
</evidence>
<protein>
    <submittedName>
        <fullName evidence="3">C39 family peptidase</fullName>
    </submittedName>
</protein>
<name>A0ABW5DZ19_9BACT</name>
<keyword evidence="4" id="KW-1185">Reference proteome</keyword>
<feature type="chain" id="PRO_5047423364" evidence="1">
    <location>
        <begin position="21"/>
        <end position="212"/>
    </location>
</feature>
<dbReference type="InterPro" id="IPR039564">
    <property type="entry name" value="Peptidase_C39-like"/>
</dbReference>
<dbReference type="RefSeq" id="WP_377092673.1">
    <property type="nucleotide sequence ID" value="NZ_JBHSJM010000001.1"/>
</dbReference>
<gene>
    <name evidence="3" type="ORF">ACFSQZ_03135</name>
</gene>
<keyword evidence="1" id="KW-0732">Signal</keyword>
<feature type="domain" description="Peptidase C39-like" evidence="2">
    <location>
        <begin position="47"/>
        <end position="178"/>
    </location>
</feature>
<evidence type="ECO:0000313" key="3">
    <source>
        <dbReference type="EMBL" id="MFD2275453.1"/>
    </source>
</evidence>
<dbReference type="Gene3D" id="3.90.70.10">
    <property type="entry name" value="Cysteine proteinases"/>
    <property type="match status" value="1"/>
</dbReference>
<accession>A0ABW5DZ19</accession>
<dbReference type="Proteomes" id="UP001597297">
    <property type="component" value="Unassembled WGS sequence"/>
</dbReference>
<evidence type="ECO:0000313" key="4">
    <source>
        <dbReference type="Proteomes" id="UP001597297"/>
    </source>
</evidence>
<dbReference type="Pfam" id="PF13529">
    <property type="entry name" value="Peptidase_C39_2"/>
    <property type="match status" value="1"/>
</dbReference>
<evidence type="ECO:0000256" key="1">
    <source>
        <dbReference type="SAM" id="SignalP"/>
    </source>
</evidence>
<organism evidence="3 4">
    <name type="scientific">Rubritalea spongiae</name>
    <dbReference type="NCBI Taxonomy" id="430797"/>
    <lineage>
        <taxon>Bacteria</taxon>
        <taxon>Pseudomonadati</taxon>
        <taxon>Verrucomicrobiota</taxon>
        <taxon>Verrucomicrobiia</taxon>
        <taxon>Verrucomicrobiales</taxon>
        <taxon>Rubritaleaceae</taxon>
        <taxon>Rubritalea</taxon>
    </lineage>
</organism>
<sequence>MKYIYLAIFMAILSTGNTQAQYYHYPKSPPIQSVGIPSHQMQWIASSQRNTQWCWATSIQMILNYYGVAINQEQIVQRTYGVHPNGQLPNWGGSFENMTANLNNWNVDNMGKRYAVSAVFGHGIPNHNIILKELAHGRPILLAYRHQGGGHAVVLTAATYMQTPQGNQVRSLIVRDPWPNITNRMNRGRVEYNAAQFIQSVQHYWFVRVNPL</sequence>
<reference evidence="4" key="1">
    <citation type="journal article" date="2019" name="Int. J. Syst. Evol. Microbiol.">
        <title>The Global Catalogue of Microorganisms (GCM) 10K type strain sequencing project: providing services to taxonomists for standard genome sequencing and annotation.</title>
        <authorList>
            <consortium name="The Broad Institute Genomics Platform"/>
            <consortium name="The Broad Institute Genome Sequencing Center for Infectious Disease"/>
            <person name="Wu L."/>
            <person name="Ma J."/>
        </authorList>
    </citation>
    <scope>NUCLEOTIDE SEQUENCE [LARGE SCALE GENOMIC DNA]</scope>
    <source>
        <strain evidence="4">JCM 16545</strain>
    </source>
</reference>
<comment type="caution">
    <text evidence="3">The sequence shown here is derived from an EMBL/GenBank/DDBJ whole genome shotgun (WGS) entry which is preliminary data.</text>
</comment>
<proteinExistence type="predicted"/>